<keyword evidence="2" id="KW-1133">Transmembrane helix</keyword>
<protein>
    <submittedName>
        <fullName evidence="4">Uncharacterized protein LOC113203239</fullName>
    </submittedName>
</protein>
<gene>
    <name evidence="4" type="primary">LOC113203239</name>
</gene>
<evidence type="ECO:0000256" key="2">
    <source>
        <dbReference type="SAM" id="Phobius"/>
    </source>
</evidence>
<keyword evidence="2" id="KW-0472">Membrane</keyword>
<organism evidence="3 4">
    <name type="scientific">Frankliniella occidentalis</name>
    <name type="common">Western flower thrips</name>
    <name type="synonym">Euthrips occidentalis</name>
    <dbReference type="NCBI Taxonomy" id="133901"/>
    <lineage>
        <taxon>Eukaryota</taxon>
        <taxon>Metazoa</taxon>
        <taxon>Ecdysozoa</taxon>
        <taxon>Arthropoda</taxon>
        <taxon>Hexapoda</taxon>
        <taxon>Insecta</taxon>
        <taxon>Pterygota</taxon>
        <taxon>Neoptera</taxon>
        <taxon>Paraneoptera</taxon>
        <taxon>Thysanoptera</taxon>
        <taxon>Terebrantia</taxon>
        <taxon>Thripoidea</taxon>
        <taxon>Thripidae</taxon>
        <taxon>Frankliniella</taxon>
    </lineage>
</organism>
<name>A0A6J1RZ25_FRAOC</name>
<feature type="region of interest" description="Disordered" evidence="1">
    <location>
        <begin position="1"/>
        <end position="27"/>
    </location>
</feature>
<dbReference type="GeneID" id="113203239"/>
<keyword evidence="3" id="KW-1185">Reference proteome</keyword>
<dbReference type="Proteomes" id="UP000504606">
    <property type="component" value="Unplaced"/>
</dbReference>
<keyword evidence="2" id="KW-0812">Transmembrane</keyword>
<dbReference type="AlphaFoldDB" id="A0A6J1RZ25"/>
<evidence type="ECO:0000256" key="1">
    <source>
        <dbReference type="SAM" id="MobiDB-lite"/>
    </source>
</evidence>
<sequence>MPQTAMALAGVGGGSPSGQAEGRGHKGIGFPSNEGTLMSLAFLVFAVFLVKVVLQLIYAVQNSQANAAAAAGVRVAQMQIPSPVMPASMGTMMGTMMNMVPAMMPPMMAAMEPAMAMRGRARREAHQTDGLLRITANVMEAIGRARDGLARVGDG</sequence>
<evidence type="ECO:0000313" key="3">
    <source>
        <dbReference type="Proteomes" id="UP000504606"/>
    </source>
</evidence>
<dbReference type="KEGG" id="foc:113203239"/>
<feature type="transmembrane region" description="Helical" evidence="2">
    <location>
        <begin position="36"/>
        <end position="54"/>
    </location>
</feature>
<proteinExistence type="predicted"/>
<reference evidence="4" key="1">
    <citation type="submission" date="2025-08" db="UniProtKB">
        <authorList>
            <consortium name="RefSeq"/>
        </authorList>
    </citation>
    <scope>IDENTIFICATION</scope>
    <source>
        <tissue evidence="4">Whole organism</tissue>
    </source>
</reference>
<evidence type="ECO:0000313" key="4">
    <source>
        <dbReference type="RefSeq" id="XP_026273603.2"/>
    </source>
</evidence>
<accession>A0A6J1RZ25</accession>
<dbReference type="RefSeq" id="XP_026273603.2">
    <property type="nucleotide sequence ID" value="XM_026417818.2"/>
</dbReference>